<evidence type="ECO:0000313" key="2">
    <source>
        <dbReference type="Proteomes" id="UP000054516"/>
    </source>
</evidence>
<evidence type="ECO:0000313" key="1">
    <source>
        <dbReference type="EMBL" id="GAW26457.1"/>
    </source>
</evidence>
<accession>A0A1S8A8S0</accession>
<keyword evidence="2" id="KW-1185">Reference proteome</keyword>
<proteinExistence type="predicted"/>
<organism evidence="1">
    <name type="scientific">Rosellinia necatrix</name>
    <name type="common">White root-rot fungus</name>
    <dbReference type="NCBI Taxonomy" id="77044"/>
    <lineage>
        <taxon>Eukaryota</taxon>
        <taxon>Fungi</taxon>
        <taxon>Dikarya</taxon>
        <taxon>Ascomycota</taxon>
        <taxon>Pezizomycotina</taxon>
        <taxon>Sordariomycetes</taxon>
        <taxon>Xylariomycetidae</taxon>
        <taxon>Xylariales</taxon>
        <taxon>Xylariaceae</taxon>
        <taxon>Rosellinia</taxon>
    </lineage>
</organism>
<name>A0A1S8A8S0_ROSNE</name>
<dbReference type="AlphaFoldDB" id="A0A1S8A8S0"/>
<gene>
    <name evidence="1" type="ORF">SAMD00023353_3200970</name>
</gene>
<protein>
    <submittedName>
        <fullName evidence="1">Uncharacterized protein</fullName>
    </submittedName>
</protein>
<dbReference type="Proteomes" id="UP000054516">
    <property type="component" value="Unassembled WGS sequence"/>
</dbReference>
<reference evidence="1" key="1">
    <citation type="submission" date="2016-03" db="EMBL/GenBank/DDBJ databases">
        <title>Draft genome sequence of Rosellinia necatrix.</title>
        <authorList>
            <person name="Kanematsu S."/>
        </authorList>
    </citation>
    <scope>NUCLEOTIDE SEQUENCE [LARGE SCALE GENOMIC DNA]</scope>
    <source>
        <strain evidence="1">W97</strain>
    </source>
</reference>
<sequence>MAVSRPKHKNGTTVLLDAFHVLDVRANLQHFFDISLIYFVNLALNCTRQLPVVILPRIPFTRVTPRDSSIHTLSKELHIRLYHF</sequence>
<dbReference type="EMBL" id="DF977477">
    <property type="protein sequence ID" value="GAW26457.1"/>
    <property type="molecule type" value="Genomic_DNA"/>
</dbReference>
<dbReference type="OrthoDB" id="4367324at2759"/>